<evidence type="ECO:0000256" key="1">
    <source>
        <dbReference type="SAM" id="SignalP"/>
    </source>
</evidence>
<evidence type="ECO:0000313" key="4">
    <source>
        <dbReference type="Proteomes" id="UP000254258"/>
    </source>
</evidence>
<organism evidence="3 4">
    <name type="scientific">Dyella monticola</name>
    <dbReference type="NCBI Taxonomy" id="1927958"/>
    <lineage>
        <taxon>Bacteria</taxon>
        <taxon>Pseudomonadati</taxon>
        <taxon>Pseudomonadota</taxon>
        <taxon>Gammaproteobacteria</taxon>
        <taxon>Lysobacterales</taxon>
        <taxon>Rhodanobacteraceae</taxon>
        <taxon>Dyella</taxon>
    </lineage>
</organism>
<dbReference type="InterPro" id="IPR005586">
    <property type="entry name" value="ABC_trans_aux"/>
</dbReference>
<dbReference type="Pfam" id="PF03886">
    <property type="entry name" value="ABC_trans_aux"/>
    <property type="match status" value="1"/>
</dbReference>
<keyword evidence="4" id="KW-1185">Reference proteome</keyword>
<dbReference type="AlphaFoldDB" id="A0A370X8L9"/>
<comment type="caution">
    <text evidence="3">The sequence shown here is derived from an EMBL/GenBank/DDBJ whole genome shotgun (WGS) entry which is preliminary data.</text>
</comment>
<gene>
    <name evidence="3" type="ORF">DWU98_02025</name>
</gene>
<feature type="chain" id="PRO_5016894807" description="ABC-type transport auxiliary lipoprotein component domain-containing protein" evidence="1">
    <location>
        <begin position="23"/>
        <end position="204"/>
    </location>
</feature>
<keyword evidence="1" id="KW-0732">Signal</keyword>
<protein>
    <recommendedName>
        <fullName evidence="2">ABC-type transport auxiliary lipoprotein component domain-containing protein</fullName>
    </recommendedName>
</protein>
<dbReference type="Gene3D" id="3.40.50.10610">
    <property type="entry name" value="ABC-type transport auxiliary lipoprotein component"/>
    <property type="match status" value="1"/>
</dbReference>
<dbReference type="EMBL" id="QRBE01000001">
    <property type="protein sequence ID" value="RDS84763.1"/>
    <property type="molecule type" value="Genomic_DNA"/>
</dbReference>
<dbReference type="SUPFAM" id="SSF159594">
    <property type="entry name" value="XCC0632-like"/>
    <property type="match status" value="1"/>
</dbReference>
<proteinExistence type="predicted"/>
<sequence>MIHMRHLIATLGAAALAACASAPVQYYTLIPAPDSTQTENAAPPANFQFELMPVGVPAQDDVPQLVVRQGGQSVALLNGQRWVAPLADEVRGALAVELARRMHAPDISSGVPATGKPVLRIKVDLRRFDSSPGNYALIDATWTVRELRSQAVLTCTSRISESVGQGYGDVVAGHQQALYTLAGQIASVAPAMAEGSVPATCPAP</sequence>
<dbReference type="PROSITE" id="PS51257">
    <property type="entry name" value="PROKAR_LIPOPROTEIN"/>
    <property type="match status" value="1"/>
</dbReference>
<feature type="domain" description="ABC-type transport auxiliary lipoprotein component" evidence="2">
    <location>
        <begin position="27"/>
        <end position="186"/>
    </location>
</feature>
<dbReference type="RefSeq" id="WP_115493789.1">
    <property type="nucleotide sequence ID" value="NZ_QRBE01000001.1"/>
</dbReference>
<reference evidence="3 4" key="1">
    <citation type="submission" date="2018-07" db="EMBL/GenBank/DDBJ databases">
        <title>Dyella monticola sp. nov. and Dyella psychrodurans sp. nov. isolated from monsoon evergreen broad-leaved forest soil of Dinghu Mountain, China.</title>
        <authorList>
            <person name="Gao Z."/>
            <person name="Qiu L."/>
        </authorList>
    </citation>
    <scope>NUCLEOTIDE SEQUENCE [LARGE SCALE GENOMIC DNA]</scope>
    <source>
        <strain evidence="3 4">4G-K06</strain>
    </source>
</reference>
<name>A0A370X8L9_9GAMM</name>
<evidence type="ECO:0000259" key="2">
    <source>
        <dbReference type="Pfam" id="PF03886"/>
    </source>
</evidence>
<feature type="signal peptide" evidence="1">
    <location>
        <begin position="1"/>
        <end position="22"/>
    </location>
</feature>
<evidence type="ECO:0000313" key="3">
    <source>
        <dbReference type="EMBL" id="RDS84763.1"/>
    </source>
</evidence>
<dbReference type="OrthoDB" id="5949767at2"/>
<accession>A0A370X8L9</accession>
<dbReference type="Proteomes" id="UP000254258">
    <property type="component" value="Unassembled WGS sequence"/>
</dbReference>